<organism evidence="1 2">
    <name type="scientific">Cannabis sativa</name>
    <name type="common">Hemp</name>
    <name type="synonym">Marijuana</name>
    <dbReference type="NCBI Taxonomy" id="3483"/>
    <lineage>
        <taxon>Eukaryota</taxon>
        <taxon>Viridiplantae</taxon>
        <taxon>Streptophyta</taxon>
        <taxon>Embryophyta</taxon>
        <taxon>Tracheophyta</taxon>
        <taxon>Spermatophyta</taxon>
        <taxon>Magnoliopsida</taxon>
        <taxon>eudicotyledons</taxon>
        <taxon>Gunneridae</taxon>
        <taxon>Pentapetalae</taxon>
        <taxon>rosids</taxon>
        <taxon>fabids</taxon>
        <taxon>Rosales</taxon>
        <taxon>Cannabaceae</taxon>
        <taxon>Cannabis</taxon>
    </lineage>
</organism>
<name>A0A803QQ31_CANSA</name>
<dbReference type="OMA" id="NIMSENQ"/>
<protein>
    <recommendedName>
        <fullName evidence="3">Reverse transcriptase domain-containing protein</fullName>
    </recommendedName>
</protein>
<evidence type="ECO:0000313" key="1">
    <source>
        <dbReference type="EnsemblPlants" id="cds.evm.model.10.716"/>
    </source>
</evidence>
<dbReference type="PANTHER" id="PTHR31635:SF196">
    <property type="entry name" value="REVERSE TRANSCRIPTASE DOMAIN-CONTAINING PROTEIN-RELATED"/>
    <property type="match status" value="1"/>
</dbReference>
<accession>A0A803QQ31</accession>
<proteinExistence type="predicted"/>
<evidence type="ECO:0000313" key="2">
    <source>
        <dbReference type="Proteomes" id="UP000596661"/>
    </source>
</evidence>
<sequence>MTMRILPFSCFFEIQENSNIFNSIRDESDIWLDNAEEIQQAFLDFYQNLFGTSMSNRHKVFQSVVRAPGPNGFGRSFYHDNSELVVEDVKKAVNNFLSTRKILKEINKTNITLIPKIKCPDSVKDFSPISYCKVIYKAATKVICSRLRNVIPKIVTENQGQFVHGRYIAHNIMVFQDLIRHYKRKNCKFSCMIKTDLRKAYGTIE</sequence>
<dbReference type="PANTHER" id="PTHR31635">
    <property type="entry name" value="REVERSE TRANSCRIPTASE DOMAIN-CONTAINING PROTEIN-RELATED"/>
    <property type="match status" value="1"/>
</dbReference>
<reference evidence="1" key="1">
    <citation type="submission" date="2021-03" db="UniProtKB">
        <authorList>
            <consortium name="EnsemblPlants"/>
        </authorList>
    </citation>
    <scope>IDENTIFICATION</scope>
</reference>
<dbReference type="Proteomes" id="UP000596661">
    <property type="component" value="Unassembled WGS sequence"/>
</dbReference>
<dbReference type="EMBL" id="UZAU01000810">
    <property type="status" value="NOT_ANNOTATED_CDS"/>
    <property type="molecule type" value="Genomic_DNA"/>
</dbReference>
<keyword evidence="2" id="KW-1185">Reference proteome</keyword>
<dbReference type="Gramene" id="evm.model.10.716">
    <property type="protein sequence ID" value="cds.evm.model.10.716"/>
    <property type="gene ID" value="evm.TU.10.716"/>
</dbReference>
<dbReference type="AlphaFoldDB" id="A0A803QQ31"/>
<evidence type="ECO:0008006" key="3">
    <source>
        <dbReference type="Google" id="ProtNLM"/>
    </source>
</evidence>
<dbReference type="EnsemblPlants" id="evm.model.10.716">
    <property type="protein sequence ID" value="cds.evm.model.10.716"/>
    <property type="gene ID" value="evm.TU.10.716"/>
</dbReference>